<keyword evidence="4 7" id="KW-0256">Endoplasmic reticulum</keyword>
<dbReference type="STRING" id="27342.A0A0H2RR21"/>
<feature type="transmembrane region" description="Helical" evidence="7">
    <location>
        <begin position="93"/>
        <end position="111"/>
    </location>
</feature>
<comment type="function">
    <text evidence="7">May be involved in the degradation of misfolded endoplasmic reticulum (ER) luminal proteins.</text>
</comment>
<evidence type="ECO:0000256" key="1">
    <source>
        <dbReference type="ARBA" id="ARBA00004477"/>
    </source>
</evidence>
<dbReference type="InParanoid" id="A0A0H2RR21"/>
<evidence type="ECO:0000313" key="8">
    <source>
        <dbReference type="EMBL" id="KLO14032.1"/>
    </source>
</evidence>
<sequence>MAIADELRKIPPVTRFLCASMLLVTVFVICGITSVQKIIFVRQLVTSQFEIWRPFTTFFFGGTGIQFIFDFIMLYRNADALETSVFSGKSADFGWQLMFNCFLILVLNVPFNTFIHFRALLMTLVTLSSYLNPAALVSIFGLFQLQNQYFPYALLAIDLFVGGLSAALHALTGLIAGYVWWWLLHSPEAHAQARRAGRAGSWQRYAEAPALFRQIVGDGSRTGTGGGAEGAAAIAADRASAAAGRAGAAFRDEAHRWGTGRRLGGG</sequence>
<comment type="subcellular location">
    <subcellularLocation>
        <location evidence="1 7">Endoplasmic reticulum membrane</location>
        <topology evidence="1 7">Multi-pass membrane protein</topology>
    </subcellularLocation>
</comment>
<dbReference type="Proteomes" id="UP000053477">
    <property type="component" value="Unassembled WGS sequence"/>
</dbReference>
<accession>A0A0H2RR21</accession>
<dbReference type="InterPro" id="IPR035952">
    <property type="entry name" value="Rhomboid-like_sf"/>
</dbReference>
<keyword evidence="9" id="KW-1185">Reference proteome</keyword>
<comment type="similarity">
    <text evidence="2 7">Belongs to the derlin family.</text>
</comment>
<evidence type="ECO:0000256" key="2">
    <source>
        <dbReference type="ARBA" id="ARBA00008917"/>
    </source>
</evidence>
<feature type="transmembrane region" description="Helical" evidence="7">
    <location>
        <begin position="16"/>
        <end position="39"/>
    </location>
</feature>
<keyword evidence="3 7" id="KW-0812">Transmembrane</keyword>
<evidence type="ECO:0000256" key="3">
    <source>
        <dbReference type="ARBA" id="ARBA00022692"/>
    </source>
</evidence>
<dbReference type="GO" id="GO:0005789">
    <property type="term" value="C:endoplasmic reticulum membrane"/>
    <property type="evidence" value="ECO:0007669"/>
    <property type="project" value="UniProtKB-SubCell"/>
</dbReference>
<dbReference type="PANTHER" id="PTHR11009">
    <property type="entry name" value="DER1-LIKE PROTEIN, DERLIN"/>
    <property type="match status" value="1"/>
</dbReference>
<protein>
    <recommendedName>
        <fullName evidence="7">Derlin</fullName>
    </recommendedName>
</protein>
<dbReference type="InterPro" id="IPR007599">
    <property type="entry name" value="DER1"/>
</dbReference>
<dbReference type="EMBL" id="KQ085950">
    <property type="protein sequence ID" value="KLO14032.1"/>
    <property type="molecule type" value="Genomic_DNA"/>
</dbReference>
<dbReference type="OrthoDB" id="1716531at2759"/>
<feature type="transmembrane region" description="Helical" evidence="7">
    <location>
        <begin position="51"/>
        <end position="72"/>
    </location>
</feature>
<gene>
    <name evidence="8" type="ORF">SCHPADRAFT_335486</name>
</gene>
<proteinExistence type="inferred from homology"/>
<evidence type="ECO:0000313" key="9">
    <source>
        <dbReference type="Proteomes" id="UP000053477"/>
    </source>
</evidence>
<feature type="transmembrane region" description="Helical" evidence="7">
    <location>
        <begin position="117"/>
        <end position="143"/>
    </location>
</feature>
<dbReference type="AlphaFoldDB" id="A0A0H2RR21"/>
<evidence type="ECO:0000256" key="6">
    <source>
        <dbReference type="ARBA" id="ARBA00023136"/>
    </source>
</evidence>
<keyword evidence="5 7" id="KW-1133">Transmembrane helix</keyword>
<dbReference type="SUPFAM" id="SSF144091">
    <property type="entry name" value="Rhomboid-like"/>
    <property type="match status" value="1"/>
</dbReference>
<organism evidence="8 9">
    <name type="scientific">Schizopora paradoxa</name>
    <dbReference type="NCBI Taxonomy" id="27342"/>
    <lineage>
        <taxon>Eukaryota</taxon>
        <taxon>Fungi</taxon>
        <taxon>Dikarya</taxon>
        <taxon>Basidiomycota</taxon>
        <taxon>Agaricomycotina</taxon>
        <taxon>Agaricomycetes</taxon>
        <taxon>Hymenochaetales</taxon>
        <taxon>Schizoporaceae</taxon>
        <taxon>Schizopora</taxon>
    </lineage>
</organism>
<feature type="transmembrane region" description="Helical" evidence="7">
    <location>
        <begin position="155"/>
        <end position="183"/>
    </location>
</feature>
<name>A0A0H2RR21_9AGAM</name>
<keyword evidence="6 7" id="KW-0472">Membrane</keyword>
<dbReference type="Pfam" id="PF04511">
    <property type="entry name" value="DER1"/>
    <property type="match status" value="1"/>
</dbReference>
<evidence type="ECO:0000256" key="4">
    <source>
        <dbReference type="ARBA" id="ARBA00022824"/>
    </source>
</evidence>
<reference evidence="8 9" key="1">
    <citation type="submission" date="2015-04" db="EMBL/GenBank/DDBJ databases">
        <title>Complete genome sequence of Schizopora paradoxa KUC8140, a cosmopolitan wood degrader in East Asia.</title>
        <authorList>
            <consortium name="DOE Joint Genome Institute"/>
            <person name="Min B."/>
            <person name="Park H."/>
            <person name="Jang Y."/>
            <person name="Kim J.-J."/>
            <person name="Kim K.H."/>
            <person name="Pangilinan J."/>
            <person name="Lipzen A."/>
            <person name="Riley R."/>
            <person name="Grigoriev I.V."/>
            <person name="Spatafora J.W."/>
            <person name="Choi I.-G."/>
        </authorList>
    </citation>
    <scope>NUCLEOTIDE SEQUENCE [LARGE SCALE GENOMIC DNA]</scope>
    <source>
        <strain evidence="8 9">KUC8140</strain>
    </source>
</reference>
<dbReference type="GO" id="GO:0006950">
    <property type="term" value="P:response to stress"/>
    <property type="evidence" value="ECO:0007669"/>
    <property type="project" value="UniProtKB-ARBA"/>
</dbReference>
<evidence type="ECO:0000256" key="5">
    <source>
        <dbReference type="ARBA" id="ARBA00022989"/>
    </source>
</evidence>
<evidence type="ECO:0000256" key="7">
    <source>
        <dbReference type="RuleBase" id="RU363059"/>
    </source>
</evidence>